<dbReference type="EC" id="2.3.2.16" evidence="8"/>
<dbReference type="InterPro" id="IPR016181">
    <property type="entry name" value="Acyl_CoA_acyltransferase"/>
</dbReference>
<dbReference type="Proteomes" id="UP000029050">
    <property type="component" value="Unassembled WGS sequence"/>
</dbReference>
<comment type="similarity">
    <text evidence="1">Belongs to the FemABX family.</text>
</comment>
<evidence type="ECO:0000256" key="5">
    <source>
        <dbReference type="ARBA" id="ARBA00023315"/>
    </source>
</evidence>
<keyword evidence="4" id="KW-0573">Peptidoglycan synthesis</keyword>
<evidence type="ECO:0000256" key="3">
    <source>
        <dbReference type="ARBA" id="ARBA00022960"/>
    </source>
</evidence>
<dbReference type="GeneID" id="98301091"/>
<organism evidence="8 9">
    <name type="scientific">Bifidobacterium psychraerophilum</name>
    <dbReference type="NCBI Taxonomy" id="218140"/>
    <lineage>
        <taxon>Bacteria</taxon>
        <taxon>Bacillati</taxon>
        <taxon>Actinomycetota</taxon>
        <taxon>Actinomycetes</taxon>
        <taxon>Bifidobacteriales</taxon>
        <taxon>Bifidobacteriaceae</taxon>
        <taxon>Bifidobacterium</taxon>
    </lineage>
</organism>
<comment type="caution">
    <text evidence="8">The sequence shown here is derived from an EMBL/GenBank/DDBJ whole genome shotgun (WGS) entry which is preliminary data.</text>
</comment>
<dbReference type="GO" id="GO:0008360">
    <property type="term" value="P:regulation of cell shape"/>
    <property type="evidence" value="ECO:0007669"/>
    <property type="project" value="UniProtKB-KW"/>
</dbReference>
<dbReference type="SUPFAM" id="SSF55729">
    <property type="entry name" value="Acyl-CoA N-acyltransferases (Nat)"/>
    <property type="match status" value="2"/>
</dbReference>
<evidence type="ECO:0000313" key="8">
    <source>
        <dbReference type="EMBL" id="KFI81491.1"/>
    </source>
</evidence>
<evidence type="ECO:0000313" key="9">
    <source>
        <dbReference type="Proteomes" id="UP000029050"/>
    </source>
</evidence>
<dbReference type="AlphaFoldDB" id="A0A087CDZ1"/>
<dbReference type="Gene3D" id="3.40.630.30">
    <property type="match status" value="2"/>
</dbReference>
<name>A0A087CDZ1_9BIFI</name>
<evidence type="ECO:0000256" key="6">
    <source>
        <dbReference type="ARBA" id="ARBA00023316"/>
    </source>
</evidence>
<dbReference type="GO" id="GO:0016755">
    <property type="term" value="F:aminoacyltransferase activity"/>
    <property type="evidence" value="ECO:0007669"/>
    <property type="project" value="InterPro"/>
</dbReference>
<dbReference type="PANTHER" id="PTHR36174">
    <property type="entry name" value="LIPID II:GLYCINE GLYCYLTRANSFERASE"/>
    <property type="match status" value="1"/>
</dbReference>
<evidence type="ECO:0000256" key="2">
    <source>
        <dbReference type="ARBA" id="ARBA00022679"/>
    </source>
</evidence>
<reference evidence="8 9" key="1">
    <citation type="submission" date="2014-03" db="EMBL/GenBank/DDBJ databases">
        <title>Genomics of Bifidobacteria.</title>
        <authorList>
            <person name="Ventura M."/>
            <person name="Milani C."/>
            <person name="Lugli G.A."/>
        </authorList>
    </citation>
    <scope>NUCLEOTIDE SEQUENCE [LARGE SCALE GENOMIC DNA]</scope>
    <source>
        <strain evidence="8 9">LMG 21775</strain>
    </source>
</reference>
<dbReference type="eggNOG" id="COG2348">
    <property type="taxonomic scope" value="Bacteria"/>
</dbReference>
<keyword evidence="5 8" id="KW-0012">Acyltransferase</keyword>
<evidence type="ECO:0000259" key="7">
    <source>
        <dbReference type="Pfam" id="PF13480"/>
    </source>
</evidence>
<evidence type="ECO:0000256" key="4">
    <source>
        <dbReference type="ARBA" id="ARBA00022984"/>
    </source>
</evidence>
<dbReference type="InterPro" id="IPR003447">
    <property type="entry name" value="FEMABX"/>
</dbReference>
<evidence type="ECO:0000256" key="1">
    <source>
        <dbReference type="ARBA" id="ARBA00009943"/>
    </source>
</evidence>
<keyword evidence="9" id="KW-1185">Reference proteome</keyword>
<dbReference type="Pfam" id="PF13480">
    <property type="entry name" value="Acetyltransf_6"/>
    <property type="match status" value="1"/>
</dbReference>
<keyword evidence="2 8" id="KW-0808">Transferase</keyword>
<dbReference type="GO" id="GO:0009252">
    <property type="term" value="P:peptidoglycan biosynthetic process"/>
    <property type="evidence" value="ECO:0007669"/>
    <property type="project" value="UniProtKB-KW"/>
</dbReference>
<dbReference type="RefSeq" id="WP_202961809.1">
    <property type="nucleotide sequence ID" value="NZ_JBDNLK010000001.1"/>
</dbReference>
<dbReference type="InterPro" id="IPR050644">
    <property type="entry name" value="PG_Glycine_Bridge_Synth"/>
</dbReference>
<sequence length="333" mass="37223">MLTIHEITDASQWNGMVNAAHGHPMQMWQWGELKAATGPWTAYRVSAQSDSAVIGCAQVLVRKLPWPFGSICYAPRGPVVNDSNDYADVADAVAQWCRERFHPVSLKIDPPTTTLSLSKDWAEGDHVLMATTAIVDLTPDEDAIMKSLHSRNARNYIRKGAKVGIEVVPGTREDVDTVIAIYHQTADRDGFPLHPDEYYHQAFDLLGEVGQLIVAKYEGEIVSFMWNVTSSWGASELWAGANDTGRKMRANYPLKWGAMRAAKAVGAERYDMNGLLNDGISEFKKSFQNEATIWAGTYEKALSPLYHPWEKSLAVFKAIRRRKNAPRQKQTNN</sequence>
<feature type="domain" description="BioF2-like acetyltransferase" evidence="7">
    <location>
        <begin position="150"/>
        <end position="284"/>
    </location>
</feature>
<protein>
    <submittedName>
        <fullName evidence="8">Lytic transglycosylase catalytic subunit</fullName>
        <ecNumber evidence="8">2.3.2.16</ecNumber>
    </submittedName>
</protein>
<dbReference type="EMBL" id="JGZI01000010">
    <property type="protein sequence ID" value="KFI81491.1"/>
    <property type="molecule type" value="Genomic_DNA"/>
</dbReference>
<proteinExistence type="inferred from homology"/>
<dbReference type="GO" id="GO:0071555">
    <property type="term" value="P:cell wall organization"/>
    <property type="evidence" value="ECO:0007669"/>
    <property type="project" value="UniProtKB-KW"/>
</dbReference>
<gene>
    <name evidence="8" type="ORF">BPSY_1899</name>
</gene>
<dbReference type="PROSITE" id="PS51191">
    <property type="entry name" value="FEMABX"/>
    <property type="match status" value="1"/>
</dbReference>
<dbReference type="PANTHER" id="PTHR36174:SF1">
    <property type="entry name" value="LIPID II:GLYCINE GLYCYLTRANSFERASE"/>
    <property type="match status" value="1"/>
</dbReference>
<dbReference type="InterPro" id="IPR038740">
    <property type="entry name" value="BioF2-like_GNAT_dom"/>
</dbReference>
<keyword evidence="6" id="KW-0961">Cell wall biogenesis/degradation</keyword>
<keyword evidence="3" id="KW-0133">Cell shape</keyword>
<accession>A0A087CDZ1</accession>
<dbReference type="STRING" id="218140.BPSY_1899"/>